<comment type="caution">
    <text evidence="2">The sequence shown here is derived from an EMBL/GenBank/DDBJ whole genome shotgun (WGS) entry which is preliminary data.</text>
</comment>
<dbReference type="OrthoDB" id="1164785at2"/>
<feature type="domain" description="NACHT" evidence="1">
    <location>
        <begin position="314"/>
        <end position="446"/>
    </location>
</feature>
<dbReference type="SUPFAM" id="SSF48371">
    <property type="entry name" value="ARM repeat"/>
    <property type="match status" value="1"/>
</dbReference>
<dbReference type="Proteomes" id="UP000242687">
    <property type="component" value="Unassembled WGS sequence"/>
</dbReference>
<keyword evidence="3" id="KW-1185">Reference proteome</keyword>
<dbReference type="AlphaFoldDB" id="A0A2H9VLJ9"/>
<dbReference type="SUPFAM" id="SSF52540">
    <property type="entry name" value="P-loop containing nucleoside triphosphate hydrolases"/>
    <property type="match status" value="1"/>
</dbReference>
<evidence type="ECO:0000313" key="3">
    <source>
        <dbReference type="Proteomes" id="UP000242687"/>
    </source>
</evidence>
<dbReference type="Gene3D" id="3.40.50.300">
    <property type="entry name" value="P-loop containing nucleotide triphosphate hydrolases"/>
    <property type="match status" value="1"/>
</dbReference>
<dbReference type="RefSeq" id="WP_100341576.1">
    <property type="nucleotide sequence ID" value="NZ_PGFJ01000002.1"/>
</dbReference>
<evidence type="ECO:0000313" key="2">
    <source>
        <dbReference type="EMBL" id="PJJ79217.1"/>
    </source>
</evidence>
<dbReference type="PROSITE" id="PS50837">
    <property type="entry name" value="NACHT"/>
    <property type="match status" value="1"/>
</dbReference>
<dbReference type="Pfam" id="PF05729">
    <property type="entry name" value="NACHT"/>
    <property type="match status" value="1"/>
</dbReference>
<protein>
    <submittedName>
        <fullName evidence="2">Restriction endonuclease</fullName>
    </submittedName>
</protein>
<sequence>MINFRNIEILEKDNNKKGDLFGRLMNDLFHSLGYDEPRLNIHKSGREIDLQTFHRVEKKIAIAECKAHKDKIGGDDINKFIGVLDAEKRRFKRDKHVKTFTVSGYFVSLSGFKETAIEQEKEISDNRVLLIKPEKIIEELIAGRIIVSIEKAVSAVSHNNETLLLANYIDLFGYDKGWVWVLYFSNSQGQKTSHFAFVHADGKPLISELASELISIDAKTNSLLRDLILIPGDSDSSQITPSKQETTKKYFKYLENECGEIQFEGLPTDKEAGAVRVQLESIFVPLHFSQVHNHDENTPSSGRISIGNILSISSRLAILAKPGGGKSTLIKRIAIAYAFPDRRVFINDSLPDNDWFPIFIRCRELGEKVTHSITDIINGIPVRAEISECKNQFSKIISDVLQKGNALLLIDGLDEIAEDRNRVTFVNQLRTFIATYPKLNIIVTSREAGFRAVAGTLETYCEQFKVSNLNEPEIEALTLKWHKAIIDDSENTIKEAIKISNLIIKDNRIKVLAENPLLLTTLLFVKRWAGYLPTKRTVLYQEMIKLLLVTWNVEGHDQLDIEEAEPQLSFVAFWMTKNGKQTITEGELKDCLIECRRQMPEILGYTKISPTDFIKRVESRSSLLILSGHKRNDVGQLLQIYEFLHLSFQEYLTAKAIVKSFLPSEYSFKNKIEIIAPNLSNENWKEVIPITAVLLERDAKNLVELLINESKKIALKEDTTNTDRLVATLLGSCIANEIQIGPELLDSAIEWYAKNNYTIGAGLNETILNSKFGPAFRRKVTSSFFGEYDDQFVSPLGSLLSEIFMSDFTGEVSKLSIQLNSLLIEQEKVANCTAVLGLMGFAWEIATDHRPSTQTDFHLDITLKATLINFLKTNDNHYIFSCCWTIAWLGDAKLIPDEFCQELFDAILPIWIESTYKSVSRKTAWALNYLIMPNSKIDYLKSYPRIKEIVNERLYSPRNEFENNVCLCLGVLLGINWSRKDVAKALKESKRHQRNDSRTINRFIKYLKLDKDISQQELKFE</sequence>
<dbReference type="PANTHER" id="PTHR46844">
    <property type="entry name" value="SLR5058 PROTEIN"/>
    <property type="match status" value="1"/>
</dbReference>
<proteinExistence type="predicted"/>
<dbReference type="GO" id="GO:0003677">
    <property type="term" value="F:DNA binding"/>
    <property type="evidence" value="ECO:0007669"/>
    <property type="project" value="InterPro"/>
</dbReference>
<dbReference type="InterPro" id="IPR027417">
    <property type="entry name" value="P-loop_NTPase"/>
</dbReference>
<dbReference type="Pfam" id="PF04471">
    <property type="entry name" value="Mrr_cat"/>
    <property type="match status" value="1"/>
</dbReference>
<dbReference type="InterPro" id="IPR007111">
    <property type="entry name" value="NACHT_NTPase"/>
</dbReference>
<keyword evidence="2" id="KW-0255">Endonuclease</keyword>
<name>A0A2H9VLJ9_9SPHI</name>
<dbReference type="EMBL" id="PGFJ01000002">
    <property type="protein sequence ID" value="PJJ79217.1"/>
    <property type="molecule type" value="Genomic_DNA"/>
</dbReference>
<dbReference type="GO" id="GO:0009307">
    <property type="term" value="P:DNA restriction-modification system"/>
    <property type="evidence" value="ECO:0007669"/>
    <property type="project" value="InterPro"/>
</dbReference>
<gene>
    <name evidence="2" type="ORF">CLV57_2343</name>
</gene>
<dbReference type="GO" id="GO:0004519">
    <property type="term" value="F:endonuclease activity"/>
    <property type="evidence" value="ECO:0007669"/>
    <property type="project" value="UniProtKB-KW"/>
</dbReference>
<dbReference type="InterPro" id="IPR016024">
    <property type="entry name" value="ARM-type_fold"/>
</dbReference>
<dbReference type="InterPro" id="IPR007560">
    <property type="entry name" value="Restrct_endonuc_IV_Mrr"/>
</dbReference>
<reference evidence="2 3" key="1">
    <citation type="submission" date="2017-11" db="EMBL/GenBank/DDBJ databases">
        <title>Genomic Encyclopedia of Archaeal and Bacterial Type Strains, Phase II (KMG-II): From Individual Species to Whole Genera.</title>
        <authorList>
            <person name="Goeker M."/>
        </authorList>
    </citation>
    <scope>NUCLEOTIDE SEQUENCE [LARGE SCALE GENOMIC DNA]</scope>
    <source>
        <strain evidence="2 3">DSM 28175</strain>
    </source>
</reference>
<organism evidence="2 3">
    <name type="scientific">Mucilaginibacter auburnensis</name>
    <dbReference type="NCBI Taxonomy" id="1457233"/>
    <lineage>
        <taxon>Bacteria</taxon>
        <taxon>Pseudomonadati</taxon>
        <taxon>Bacteroidota</taxon>
        <taxon>Sphingobacteriia</taxon>
        <taxon>Sphingobacteriales</taxon>
        <taxon>Sphingobacteriaceae</taxon>
        <taxon>Mucilaginibacter</taxon>
    </lineage>
</organism>
<accession>A0A2H9VLJ9</accession>
<keyword evidence="2" id="KW-0540">Nuclease</keyword>
<evidence type="ECO:0000259" key="1">
    <source>
        <dbReference type="PROSITE" id="PS50837"/>
    </source>
</evidence>
<dbReference type="PANTHER" id="PTHR46844:SF1">
    <property type="entry name" value="SLR5058 PROTEIN"/>
    <property type="match status" value="1"/>
</dbReference>
<keyword evidence="2" id="KW-0378">Hydrolase</keyword>